<organism evidence="2 3">
    <name type="scientific">Pochonia chlamydosporia 170</name>
    <dbReference type="NCBI Taxonomy" id="1380566"/>
    <lineage>
        <taxon>Eukaryota</taxon>
        <taxon>Fungi</taxon>
        <taxon>Dikarya</taxon>
        <taxon>Ascomycota</taxon>
        <taxon>Pezizomycotina</taxon>
        <taxon>Sordariomycetes</taxon>
        <taxon>Hypocreomycetidae</taxon>
        <taxon>Hypocreales</taxon>
        <taxon>Clavicipitaceae</taxon>
        <taxon>Pochonia</taxon>
    </lineage>
</organism>
<reference evidence="2 3" key="1">
    <citation type="journal article" date="2016" name="PLoS Pathog.">
        <title>Biosynthesis of antibiotic leucinostatins in bio-control fungus Purpureocillium lilacinum and their inhibition on phytophthora revealed by genome mining.</title>
        <authorList>
            <person name="Wang G."/>
            <person name="Liu Z."/>
            <person name="Lin R."/>
            <person name="Li E."/>
            <person name="Mao Z."/>
            <person name="Ling J."/>
            <person name="Yang Y."/>
            <person name="Yin W.B."/>
            <person name="Xie B."/>
        </authorList>
    </citation>
    <scope>NUCLEOTIDE SEQUENCE [LARGE SCALE GENOMIC DNA]</scope>
    <source>
        <strain evidence="2">170</strain>
    </source>
</reference>
<dbReference type="GeneID" id="28857032"/>
<keyword evidence="3" id="KW-1185">Reference proteome</keyword>
<sequence>MAVSPIRENHNTLNEKIMPQKSSPASQSTHCRNVLSCTAYSVLRTGHIKPSTLTGPSGKVRKKLLHELQTEIQKARFDRYTGNSIGLVQPPPRGCAGPTGLTNETISLFQVDLGPAHGPPFSRCDGRNIDRKLPASPSAPTWPSSNYVVCHFLHPRPTAVPDSTECAVGVI</sequence>
<proteinExistence type="predicted"/>
<comment type="caution">
    <text evidence="2">The sequence shown here is derived from an EMBL/GenBank/DDBJ whole genome shotgun (WGS) entry which is preliminary data.</text>
</comment>
<name>A0A179G6Z9_METCM</name>
<accession>A0A179G6Z9</accession>
<evidence type="ECO:0000313" key="2">
    <source>
        <dbReference type="EMBL" id="OAQ73318.1"/>
    </source>
</evidence>
<feature type="region of interest" description="Disordered" evidence="1">
    <location>
        <begin position="1"/>
        <end position="29"/>
    </location>
</feature>
<dbReference type="AlphaFoldDB" id="A0A179G6Z9"/>
<protein>
    <submittedName>
        <fullName evidence="2">Uncharacterized protein</fullName>
    </submittedName>
</protein>
<dbReference type="KEGG" id="pchm:VFPPC_15285"/>
<dbReference type="RefSeq" id="XP_018149401.1">
    <property type="nucleotide sequence ID" value="XM_018293038.1"/>
</dbReference>
<dbReference type="Proteomes" id="UP000078397">
    <property type="component" value="Unassembled WGS sequence"/>
</dbReference>
<dbReference type="EMBL" id="LSBJ02000001">
    <property type="protein sequence ID" value="OAQ73318.1"/>
    <property type="molecule type" value="Genomic_DNA"/>
</dbReference>
<gene>
    <name evidence="2" type="ORF">VFPPC_15285</name>
</gene>
<evidence type="ECO:0000313" key="3">
    <source>
        <dbReference type="Proteomes" id="UP000078397"/>
    </source>
</evidence>
<evidence type="ECO:0000256" key="1">
    <source>
        <dbReference type="SAM" id="MobiDB-lite"/>
    </source>
</evidence>
<feature type="compositionally biased region" description="Polar residues" evidence="1">
    <location>
        <begin position="20"/>
        <end position="29"/>
    </location>
</feature>